<keyword evidence="1" id="KW-0812">Transmembrane</keyword>
<dbReference type="Pfam" id="PF09933">
    <property type="entry name" value="DUF2165"/>
    <property type="match status" value="1"/>
</dbReference>
<feature type="transmembrane region" description="Helical" evidence="1">
    <location>
        <begin position="60"/>
        <end position="83"/>
    </location>
</feature>
<accession>A0ABU7LMC1</accession>
<sequence length="162" mass="17452">MNRYLKIILVLFASIQGFAYVAGNLMNFENARQVVGLVISQAEHLYYPNHIMPVLSGDGAATIALLIIVTGEALVGLLCLKGALDLLSAAGSDADTFENRKTFALLGTGMGMIVWFGGFIVIGAGLFQMWQTEIGDGSFRGAFIYAVTNGLVYLIVSQPERR</sequence>
<comment type="caution">
    <text evidence="2">The sequence shown here is derived from an EMBL/GenBank/DDBJ whole genome shotgun (WGS) entry which is preliminary data.</text>
</comment>
<keyword evidence="1" id="KW-1133">Transmembrane helix</keyword>
<feature type="transmembrane region" description="Helical" evidence="1">
    <location>
        <begin position="103"/>
        <end position="127"/>
    </location>
</feature>
<name>A0ABU7LMC1_9PROT</name>
<dbReference type="EMBL" id="JAZDRP010000001">
    <property type="protein sequence ID" value="MEE2525067.1"/>
    <property type="molecule type" value="Genomic_DNA"/>
</dbReference>
<reference evidence="2 3" key="1">
    <citation type="submission" date="2024-01" db="EMBL/GenBank/DDBJ databases">
        <title>Hyphobacterium bacterium isolated from marine sediment.</title>
        <authorList>
            <person name="Zhao S."/>
        </authorList>
    </citation>
    <scope>NUCLEOTIDE SEQUENCE [LARGE SCALE GENOMIC DNA]</scope>
    <source>
        <strain evidence="3">HN65</strain>
    </source>
</reference>
<keyword evidence="1" id="KW-0472">Membrane</keyword>
<dbReference type="InterPro" id="IPR018681">
    <property type="entry name" value="DUF2165_transmembrane"/>
</dbReference>
<evidence type="ECO:0000256" key="1">
    <source>
        <dbReference type="SAM" id="Phobius"/>
    </source>
</evidence>
<proteinExistence type="predicted"/>
<protein>
    <submittedName>
        <fullName evidence="2">DUF2165 family protein</fullName>
    </submittedName>
</protein>
<evidence type="ECO:0000313" key="3">
    <source>
        <dbReference type="Proteomes" id="UP001354971"/>
    </source>
</evidence>
<organism evidence="2 3">
    <name type="scientific">Hyphobacterium lacteum</name>
    <dbReference type="NCBI Taxonomy" id="3116575"/>
    <lineage>
        <taxon>Bacteria</taxon>
        <taxon>Pseudomonadati</taxon>
        <taxon>Pseudomonadota</taxon>
        <taxon>Alphaproteobacteria</taxon>
        <taxon>Maricaulales</taxon>
        <taxon>Maricaulaceae</taxon>
        <taxon>Hyphobacterium</taxon>
    </lineage>
</organism>
<dbReference type="Proteomes" id="UP001354971">
    <property type="component" value="Unassembled WGS sequence"/>
</dbReference>
<dbReference type="RefSeq" id="WP_330197730.1">
    <property type="nucleotide sequence ID" value="NZ_JAZDRP010000001.1"/>
</dbReference>
<gene>
    <name evidence="2" type="ORF">V0U79_01725</name>
</gene>
<evidence type="ECO:0000313" key="2">
    <source>
        <dbReference type="EMBL" id="MEE2525067.1"/>
    </source>
</evidence>
<keyword evidence="3" id="KW-1185">Reference proteome</keyword>
<feature type="transmembrane region" description="Helical" evidence="1">
    <location>
        <begin position="139"/>
        <end position="156"/>
    </location>
</feature>